<evidence type="ECO:0000256" key="1">
    <source>
        <dbReference type="ARBA" id="ARBA00001911"/>
    </source>
</evidence>
<feature type="domain" description="NAD-dependent epimerase/dehydratase" evidence="5">
    <location>
        <begin position="20"/>
        <end position="233"/>
    </location>
</feature>
<dbReference type="RefSeq" id="WP_359773161.1">
    <property type="nucleotide sequence ID" value="NZ_JBEYRR010000001.1"/>
</dbReference>
<protein>
    <submittedName>
        <fullName evidence="6">NAD-dependent epimerase/dehydratase family protein</fullName>
    </submittedName>
</protein>
<evidence type="ECO:0000256" key="4">
    <source>
        <dbReference type="ARBA" id="ARBA00023239"/>
    </source>
</evidence>
<comment type="caution">
    <text evidence="6">The sequence shown here is derived from an EMBL/GenBank/DDBJ whole genome shotgun (WGS) entry which is preliminary data.</text>
</comment>
<keyword evidence="2" id="KW-0210">Decarboxylase</keyword>
<dbReference type="InterPro" id="IPR044516">
    <property type="entry name" value="UXS-like"/>
</dbReference>
<evidence type="ECO:0000313" key="7">
    <source>
        <dbReference type="Proteomes" id="UP001553843"/>
    </source>
</evidence>
<dbReference type="Gene3D" id="3.40.50.720">
    <property type="entry name" value="NAD(P)-binding Rossmann-like Domain"/>
    <property type="match status" value="1"/>
</dbReference>
<reference evidence="6 7" key="1">
    <citation type="submission" date="2024-06" db="EMBL/GenBank/DDBJ databases">
        <title>The Natural Products Discovery Center: Release of the First 8490 Sequenced Strains for Exploring Actinobacteria Biosynthetic Diversity.</title>
        <authorList>
            <person name="Kalkreuter E."/>
            <person name="Kautsar S.A."/>
            <person name="Yang D."/>
            <person name="Bader C.D."/>
            <person name="Teijaro C.N."/>
            <person name="Fluegel L."/>
            <person name="Davis C.M."/>
            <person name="Simpson J.R."/>
            <person name="Lauterbach L."/>
            <person name="Steele A.D."/>
            <person name="Gui C."/>
            <person name="Meng S."/>
            <person name="Li G."/>
            <person name="Viehrig K."/>
            <person name="Ye F."/>
            <person name="Su P."/>
            <person name="Kiefer A.F."/>
            <person name="Nichols A."/>
            <person name="Cepeda A.J."/>
            <person name="Yan W."/>
            <person name="Fan B."/>
            <person name="Jiang Y."/>
            <person name="Adhikari A."/>
            <person name="Zheng C.-J."/>
            <person name="Schuster L."/>
            <person name="Cowan T.M."/>
            <person name="Smanski M.J."/>
            <person name="Chevrette M.G."/>
            <person name="De Carvalho L.P.S."/>
            <person name="Shen B."/>
        </authorList>
    </citation>
    <scope>NUCLEOTIDE SEQUENCE [LARGE SCALE GENOMIC DNA]</scope>
    <source>
        <strain evidence="6 7">NPDC047833</strain>
    </source>
</reference>
<dbReference type="Pfam" id="PF01370">
    <property type="entry name" value="Epimerase"/>
    <property type="match status" value="1"/>
</dbReference>
<dbReference type="InterPro" id="IPR036291">
    <property type="entry name" value="NAD(P)-bd_dom_sf"/>
</dbReference>
<dbReference type="EMBL" id="JBEYRS010000015">
    <property type="protein sequence ID" value="MEW2366140.1"/>
    <property type="molecule type" value="Genomic_DNA"/>
</dbReference>
<keyword evidence="4" id="KW-0456">Lyase</keyword>
<dbReference type="SUPFAM" id="SSF51735">
    <property type="entry name" value="NAD(P)-binding Rossmann-fold domains"/>
    <property type="match status" value="1"/>
</dbReference>
<dbReference type="PANTHER" id="PTHR43078:SF6">
    <property type="entry name" value="UDP-GLUCURONIC ACID DECARBOXYLASE 1"/>
    <property type="match status" value="1"/>
</dbReference>
<proteinExistence type="predicted"/>
<evidence type="ECO:0000259" key="5">
    <source>
        <dbReference type="Pfam" id="PF01370"/>
    </source>
</evidence>
<dbReference type="PANTHER" id="PTHR43078">
    <property type="entry name" value="UDP-GLUCURONIC ACID DECARBOXYLASE-RELATED"/>
    <property type="match status" value="1"/>
</dbReference>
<sequence>MTSAMFSMAPVVPPPWEKAVVTSGAGFLGSHLCERLLDAGVDVDCVDDVPASAAHNVEHLAGHPGFRYLERDIARPGCPDTLPGPYDLVLHPACPALRAVFAPRPPGPPDPDTLGTRNALAMADRDGARFVLASTCHTAARSEGTGPARDGAQRFAEALTTAFVSAREADAGIVRLFPAYGPRMAPDDGPLIPDLVRQALGGGPVTVPGDGGRRPSLCYVDDTVEGVLLVAASRSVRPVDIGGEPTATVEEIARRVIDLTGSEACLRFTGAPDGHAEPRPQTGFAHEIFGWTPKVSLADGLKRTVADLIDRPARSGPRNVPSAEGGVHRACSW</sequence>
<evidence type="ECO:0000313" key="6">
    <source>
        <dbReference type="EMBL" id="MEW2366140.1"/>
    </source>
</evidence>
<gene>
    <name evidence="6" type="ORF">AB0887_29860</name>
</gene>
<keyword evidence="3" id="KW-0520">NAD</keyword>
<organism evidence="6 7">
    <name type="scientific">Streptomyces huasconensis</name>
    <dbReference type="NCBI Taxonomy" id="1854574"/>
    <lineage>
        <taxon>Bacteria</taxon>
        <taxon>Bacillati</taxon>
        <taxon>Actinomycetota</taxon>
        <taxon>Actinomycetes</taxon>
        <taxon>Kitasatosporales</taxon>
        <taxon>Streptomycetaceae</taxon>
        <taxon>Streptomyces</taxon>
    </lineage>
</organism>
<evidence type="ECO:0000256" key="2">
    <source>
        <dbReference type="ARBA" id="ARBA00022793"/>
    </source>
</evidence>
<accession>A0ABV3M347</accession>
<dbReference type="InterPro" id="IPR001509">
    <property type="entry name" value="Epimerase_deHydtase"/>
</dbReference>
<evidence type="ECO:0000256" key="3">
    <source>
        <dbReference type="ARBA" id="ARBA00023027"/>
    </source>
</evidence>
<keyword evidence="7" id="KW-1185">Reference proteome</keyword>
<name>A0ABV3M347_9ACTN</name>
<dbReference type="Proteomes" id="UP001553843">
    <property type="component" value="Unassembled WGS sequence"/>
</dbReference>
<comment type="cofactor">
    <cofactor evidence="1">
        <name>NAD(+)</name>
        <dbReference type="ChEBI" id="CHEBI:57540"/>
    </cofactor>
</comment>